<comment type="caution">
    <text evidence="2">The sequence shown here is derived from an EMBL/GenBank/DDBJ whole genome shotgun (WGS) entry which is preliminary data.</text>
</comment>
<feature type="chain" id="PRO_5041915867" evidence="1">
    <location>
        <begin position="21"/>
        <end position="133"/>
    </location>
</feature>
<organism evidence="2 3">
    <name type="scientific">Ditylenchus destructor</name>
    <dbReference type="NCBI Taxonomy" id="166010"/>
    <lineage>
        <taxon>Eukaryota</taxon>
        <taxon>Metazoa</taxon>
        <taxon>Ecdysozoa</taxon>
        <taxon>Nematoda</taxon>
        <taxon>Chromadorea</taxon>
        <taxon>Rhabditida</taxon>
        <taxon>Tylenchina</taxon>
        <taxon>Tylenchomorpha</taxon>
        <taxon>Sphaerularioidea</taxon>
        <taxon>Anguinidae</taxon>
        <taxon>Anguininae</taxon>
        <taxon>Ditylenchus</taxon>
    </lineage>
</organism>
<dbReference type="Proteomes" id="UP001201812">
    <property type="component" value="Unassembled WGS sequence"/>
</dbReference>
<keyword evidence="1" id="KW-0732">Signal</keyword>
<feature type="signal peptide" evidence="1">
    <location>
        <begin position="1"/>
        <end position="20"/>
    </location>
</feature>
<reference evidence="2" key="1">
    <citation type="submission" date="2022-01" db="EMBL/GenBank/DDBJ databases">
        <title>Genome Sequence Resource for Two Populations of Ditylenchus destructor, the Migratory Endoparasitic Phytonematode.</title>
        <authorList>
            <person name="Zhang H."/>
            <person name="Lin R."/>
            <person name="Xie B."/>
        </authorList>
    </citation>
    <scope>NUCLEOTIDE SEQUENCE</scope>
    <source>
        <strain evidence="2">BazhouSP</strain>
    </source>
</reference>
<gene>
    <name evidence="2" type="ORF">DdX_21000</name>
</gene>
<protein>
    <submittedName>
        <fullName evidence="2">Uncharacterized protein</fullName>
    </submittedName>
</protein>
<evidence type="ECO:0000313" key="2">
    <source>
        <dbReference type="EMBL" id="KAI1692850.1"/>
    </source>
</evidence>
<sequence length="133" mass="15008">MYRFLLHLSLLLVCCGEGKASGPPRSQYFPATITNDKNYNFVVAQTKLLDGIFKMANDFGDALNYLNKKEYLWNVLSGTKKTNASLAFHDLIEHYINDELTPELKKAIFGDNRKPKSFEVGNLLSSLEIKCGL</sequence>
<evidence type="ECO:0000256" key="1">
    <source>
        <dbReference type="SAM" id="SignalP"/>
    </source>
</evidence>
<proteinExistence type="predicted"/>
<dbReference type="AlphaFoldDB" id="A0AAD4QRK7"/>
<keyword evidence="3" id="KW-1185">Reference proteome</keyword>
<evidence type="ECO:0000313" key="3">
    <source>
        <dbReference type="Proteomes" id="UP001201812"/>
    </source>
</evidence>
<name>A0AAD4QRK7_9BILA</name>
<accession>A0AAD4QRK7</accession>
<dbReference type="EMBL" id="JAKKPZ010000706">
    <property type="protein sequence ID" value="KAI1692850.1"/>
    <property type="molecule type" value="Genomic_DNA"/>
</dbReference>